<dbReference type="Gene3D" id="1.10.10.10">
    <property type="entry name" value="Winged helix-like DNA-binding domain superfamily/Winged helix DNA-binding domain"/>
    <property type="match status" value="1"/>
</dbReference>
<keyword evidence="6" id="KW-1185">Reference proteome</keyword>
<proteinExistence type="predicted"/>
<gene>
    <name evidence="5" type="ORF">K8U61_14825</name>
</gene>
<evidence type="ECO:0000313" key="6">
    <source>
        <dbReference type="Proteomes" id="UP000780875"/>
    </source>
</evidence>
<dbReference type="InterPro" id="IPR036388">
    <property type="entry name" value="WH-like_DNA-bd_sf"/>
</dbReference>
<dbReference type="SUPFAM" id="SSF46785">
    <property type="entry name" value="Winged helix' DNA-binding domain"/>
    <property type="match status" value="1"/>
</dbReference>
<name>A0ABS7UEL5_9ACTN</name>
<evidence type="ECO:0000256" key="1">
    <source>
        <dbReference type="ARBA" id="ARBA00023015"/>
    </source>
</evidence>
<feature type="domain" description="HTH hxlR-type" evidence="4">
    <location>
        <begin position="21"/>
        <end position="120"/>
    </location>
</feature>
<keyword evidence="2" id="KW-0238">DNA-binding</keyword>
<evidence type="ECO:0000256" key="2">
    <source>
        <dbReference type="ARBA" id="ARBA00023125"/>
    </source>
</evidence>
<comment type="caution">
    <text evidence="5">The sequence shown here is derived from an EMBL/GenBank/DDBJ whole genome shotgun (WGS) entry which is preliminary data.</text>
</comment>
<accession>A0ABS7UEL5</accession>
<dbReference type="RefSeq" id="WP_224123812.1">
    <property type="nucleotide sequence ID" value="NZ_JAIQZJ010000008.1"/>
</dbReference>
<protein>
    <submittedName>
        <fullName evidence="5">Helix-turn-helix transcriptional regulator</fullName>
    </submittedName>
</protein>
<keyword evidence="3" id="KW-0804">Transcription</keyword>
<sequence length="166" mass="17740">MPVQHSASLAVPAAQPRGDQCPIDRTLGVVGSRPALLLLREAFYGARRFDDLARGVGVSDAVAAQRLKELVAAGVLEKEPYQEPGQRTRHEYVLTEAGHELLPVVLGLLAWGERHAAGARTSITASHADCGAPVEPVLMCAEGHRVAEDDVLVTAARRQPARQSAR</sequence>
<dbReference type="PROSITE" id="PS51118">
    <property type="entry name" value="HTH_HXLR"/>
    <property type="match status" value="1"/>
</dbReference>
<dbReference type="PANTHER" id="PTHR33204">
    <property type="entry name" value="TRANSCRIPTIONAL REGULATOR, MARR FAMILY"/>
    <property type="match status" value="1"/>
</dbReference>
<dbReference type="InterPro" id="IPR036390">
    <property type="entry name" value="WH_DNA-bd_sf"/>
</dbReference>
<evidence type="ECO:0000259" key="4">
    <source>
        <dbReference type="PROSITE" id="PS51118"/>
    </source>
</evidence>
<organism evidence="5 6">
    <name type="scientific">Nocardioides mangrovi</name>
    <dbReference type="NCBI Taxonomy" id="2874580"/>
    <lineage>
        <taxon>Bacteria</taxon>
        <taxon>Bacillati</taxon>
        <taxon>Actinomycetota</taxon>
        <taxon>Actinomycetes</taxon>
        <taxon>Propionibacteriales</taxon>
        <taxon>Nocardioidaceae</taxon>
        <taxon>Nocardioides</taxon>
    </lineage>
</organism>
<evidence type="ECO:0000313" key="5">
    <source>
        <dbReference type="EMBL" id="MBZ5739444.1"/>
    </source>
</evidence>
<dbReference type="Pfam" id="PF01638">
    <property type="entry name" value="HxlR"/>
    <property type="match status" value="1"/>
</dbReference>
<keyword evidence="1" id="KW-0805">Transcription regulation</keyword>
<dbReference type="PANTHER" id="PTHR33204:SF18">
    <property type="entry name" value="TRANSCRIPTIONAL REGULATORY PROTEIN"/>
    <property type="match status" value="1"/>
</dbReference>
<dbReference type="EMBL" id="JAIQZJ010000008">
    <property type="protein sequence ID" value="MBZ5739444.1"/>
    <property type="molecule type" value="Genomic_DNA"/>
</dbReference>
<dbReference type="Proteomes" id="UP000780875">
    <property type="component" value="Unassembled WGS sequence"/>
</dbReference>
<evidence type="ECO:0000256" key="3">
    <source>
        <dbReference type="ARBA" id="ARBA00023163"/>
    </source>
</evidence>
<dbReference type="InterPro" id="IPR002577">
    <property type="entry name" value="HTH_HxlR"/>
</dbReference>
<reference evidence="5 6" key="1">
    <citation type="submission" date="2021-09" db="EMBL/GenBank/DDBJ databases">
        <title>Whole genome sequence of Nocardioides sp. GBK3QG-3.</title>
        <authorList>
            <person name="Tuo L."/>
        </authorList>
    </citation>
    <scope>NUCLEOTIDE SEQUENCE [LARGE SCALE GENOMIC DNA]</scope>
    <source>
        <strain evidence="5 6">GBK3QG-3</strain>
    </source>
</reference>